<sequence length="92" mass="10072">MHSLDIEETSVTDSIPDVMTVQDRRPPPIIPDFVVNIFTVVVVLFVSIALVVIGVSFGQDVDRAIKGVFKDIENPDLRPKGNHAMPIAVFDG</sequence>
<evidence type="ECO:0000313" key="1">
    <source>
        <dbReference type="EMBL" id="KAH6933795.1"/>
    </source>
</evidence>
<gene>
    <name evidence="1" type="ORF">HPB50_018274</name>
</gene>
<protein>
    <submittedName>
        <fullName evidence="1">Uncharacterized protein</fullName>
    </submittedName>
</protein>
<name>A0ACB7SGQ0_HYAAI</name>
<proteinExistence type="predicted"/>
<keyword evidence="2" id="KW-1185">Reference proteome</keyword>
<accession>A0ACB7SGQ0</accession>
<dbReference type="EMBL" id="CM023484">
    <property type="protein sequence ID" value="KAH6933795.1"/>
    <property type="molecule type" value="Genomic_DNA"/>
</dbReference>
<organism evidence="1 2">
    <name type="scientific">Hyalomma asiaticum</name>
    <name type="common">Tick</name>
    <dbReference type="NCBI Taxonomy" id="266040"/>
    <lineage>
        <taxon>Eukaryota</taxon>
        <taxon>Metazoa</taxon>
        <taxon>Ecdysozoa</taxon>
        <taxon>Arthropoda</taxon>
        <taxon>Chelicerata</taxon>
        <taxon>Arachnida</taxon>
        <taxon>Acari</taxon>
        <taxon>Parasitiformes</taxon>
        <taxon>Ixodida</taxon>
        <taxon>Ixodoidea</taxon>
        <taxon>Ixodidae</taxon>
        <taxon>Hyalomminae</taxon>
        <taxon>Hyalomma</taxon>
    </lineage>
</organism>
<comment type="caution">
    <text evidence="1">The sequence shown here is derived from an EMBL/GenBank/DDBJ whole genome shotgun (WGS) entry which is preliminary data.</text>
</comment>
<evidence type="ECO:0000313" key="2">
    <source>
        <dbReference type="Proteomes" id="UP000821845"/>
    </source>
</evidence>
<dbReference type="Proteomes" id="UP000821845">
    <property type="component" value="Chromosome 4"/>
</dbReference>
<reference evidence="1" key="1">
    <citation type="submission" date="2020-05" db="EMBL/GenBank/DDBJ databases">
        <title>Large-scale comparative analyses of tick genomes elucidate their genetic diversity and vector capacities.</title>
        <authorList>
            <person name="Jia N."/>
            <person name="Wang J."/>
            <person name="Shi W."/>
            <person name="Du L."/>
            <person name="Sun Y."/>
            <person name="Zhan W."/>
            <person name="Jiang J."/>
            <person name="Wang Q."/>
            <person name="Zhang B."/>
            <person name="Ji P."/>
            <person name="Sakyi L.B."/>
            <person name="Cui X."/>
            <person name="Yuan T."/>
            <person name="Jiang B."/>
            <person name="Yang W."/>
            <person name="Lam T.T.-Y."/>
            <person name="Chang Q."/>
            <person name="Ding S."/>
            <person name="Wang X."/>
            <person name="Zhu J."/>
            <person name="Ruan X."/>
            <person name="Zhao L."/>
            <person name="Wei J."/>
            <person name="Que T."/>
            <person name="Du C."/>
            <person name="Cheng J."/>
            <person name="Dai P."/>
            <person name="Han X."/>
            <person name="Huang E."/>
            <person name="Gao Y."/>
            <person name="Liu J."/>
            <person name="Shao H."/>
            <person name="Ye R."/>
            <person name="Li L."/>
            <person name="Wei W."/>
            <person name="Wang X."/>
            <person name="Wang C."/>
            <person name="Yang T."/>
            <person name="Huo Q."/>
            <person name="Li W."/>
            <person name="Guo W."/>
            <person name="Chen H."/>
            <person name="Zhou L."/>
            <person name="Ni X."/>
            <person name="Tian J."/>
            <person name="Zhou Y."/>
            <person name="Sheng Y."/>
            <person name="Liu T."/>
            <person name="Pan Y."/>
            <person name="Xia L."/>
            <person name="Li J."/>
            <person name="Zhao F."/>
            <person name="Cao W."/>
        </authorList>
    </citation>
    <scope>NUCLEOTIDE SEQUENCE</scope>
    <source>
        <strain evidence="1">Hyas-2018</strain>
    </source>
</reference>